<organism evidence="1 2">
    <name type="scientific">Nonomuraea maheshkhaliensis</name>
    <dbReference type="NCBI Taxonomy" id="419590"/>
    <lineage>
        <taxon>Bacteria</taxon>
        <taxon>Bacillati</taxon>
        <taxon>Actinomycetota</taxon>
        <taxon>Actinomycetes</taxon>
        <taxon>Streptosporangiales</taxon>
        <taxon>Streptosporangiaceae</taxon>
        <taxon>Nonomuraea</taxon>
    </lineage>
</organism>
<dbReference type="EMBL" id="BAAAMU010000025">
    <property type="protein sequence ID" value="GAA1638270.1"/>
    <property type="molecule type" value="Genomic_DNA"/>
</dbReference>
<name>A0ABN2FAT9_9ACTN</name>
<proteinExistence type="predicted"/>
<dbReference type="SUPFAM" id="SSF141694">
    <property type="entry name" value="AF2212/PG0164-like"/>
    <property type="match status" value="1"/>
</dbReference>
<dbReference type="Pfam" id="PF08922">
    <property type="entry name" value="DUF1905"/>
    <property type="match status" value="1"/>
</dbReference>
<dbReference type="Pfam" id="PF13376">
    <property type="entry name" value="OmdA"/>
    <property type="match status" value="1"/>
</dbReference>
<dbReference type="Proteomes" id="UP001500064">
    <property type="component" value="Unassembled WGS sequence"/>
</dbReference>
<evidence type="ECO:0008006" key="3">
    <source>
        <dbReference type="Google" id="ProtNLM"/>
    </source>
</evidence>
<dbReference type="InterPro" id="IPR037079">
    <property type="entry name" value="AF2212/PG0164-like_sf"/>
</dbReference>
<comment type="caution">
    <text evidence="1">The sequence shown here is derived from an EMBL/GenBank/DDBJ whole genome shotgun (WGS) entry which is preliminary data.</text>
</comment>
<dbReference type="RefSeq" id="WP_346106631.1">
    <property type="nucleotide sequence ID" value="NZ_BAAAMU010000025.1"/>
</dbReference>
<keyword evidence="2" id="KW-1185">Reference proteome</keyword>
<sequence length="148" mass="15873">MRFRTTIELNGKTATGIEVPAAVVEEFGAGKRPAVTVTINEHTYRSTVATMGGRFMLPLSAENRQAAGVAAGDEVEVELAADTAPRQVEVPADLAGALDRAPEARAFFESLSYSGKRRYVLAIEGAKKPETRQRRIADTVAKLTAGIR</sequence>
<protein>
    <recommendedName>
        <fullName evidence="3">DUF1905 domain-containing protein</fullName>
    </recommendedName>
</protein>
<evidence type="ECO:0000313" key="1">
    <source>
        <dbReference type="EMBL" id="GAA1638270.1"/>
    </source>
</evidence>
<accession>A0ABN2FAT9</accession>
<dbReference type="Gene3D" id="2.40.30.100">
    <property type="entry name" value="AF2212/PG0164-like"/>
    <property type="match status" value="1"/>
</dbReference>
<dbReference type="InterPro" id="IPR015018">
    <property type="entry name" value="DUF1905"/>
</dbReference>
<gene>
    <name evidence="1" type="ORF">GCM10009733_039300</name>
</gene>
<reference evidence="1 2" key="1">
    <citation type="journal article" date="2019" name="Int. J. Syst. Evol. Microbiol.">
        <title>The Global Catalogue of Microorganisms (GCM) 10K type strain sequencing project: providing services to taxonomists for standard genome sequencing and annotation.</title>
        <authorList>
            <consortium name="The Broad Institute Genomics Platform"/>
            <consortium name="The Broad Institute Genome Sequencing Center for Infectious Disease"/>
            <person name="Wu L."/>
            <person name="Ma J."/>
        </authorList>
    </citation>
    <scope>NUCLEOTIDE SEQUENCE [LARGE SCALE GENOMIC DNA]</scope>
    <source>
        <strain evidence="1 2">JCM 13929</strain>
    </source>
</reference>
<evidence type="ECO:0000313" key="2">
    <source>
        <dbReference type="Proteomes" id="UP001500064"/>
    </source>
</evidence>